<accession>A0A7X2L394</accession>
<keyword evidence="3" id="KW-1185">Reference proteome</keyword>
<feature type="compositionally biased region" description="Basic and acidic residues" evidence="1">
    <location>
        <begin position="1"/>
        <end position="12"/>
    </location>
</feature>
<comment type="caution">
    <text evidence="2">The sequence shown here is derived from an EMBL/GenBank/DDBJ whole genome shotgun (WGS) entry which is preliminary data.</text>
</comment>
<evidence type="ECO:0000313" key="2">
    <source>
        <dbReference type="EMBL" id="MRN55075.1"/>
    </source>
</evidence>
<sequence>MYELEHTPKPDKNLINTVKDLEKEPVTSQQAQQMGQKKKDLRKDMIRSDETFKENDRNTYQ</sequence>
<feature type="compositionally biased region" description="Polar residues" evidence="1">
    <location>
        <begin position="26"/>
        <end position="35"/>
    </location>
</feature>
<gene>
    <name evidence="2" type="ORF">GJB61_19025</name>
</gene>
<name>A0A7X2L394_9BACL</name>
<evidence type="ECO:0000313" key="3">
    <source>
        <dbReference type="Proteomes" id="UP000463051"/>
    </source>
</evidence>
<organism evidence="2 3">
    <name type="scientific">Paenibacillus monticola</name>
    <dbReference type="NCBI Taxonomy" id="2666075"/>
    <lineage>
        <taxon>Bacteria</taxon>
        <taxon>Bacillati</taxon>
        <taxon>Bacillota</taxon>
        <taxon>Bacilli</taxon>
        <taxon>Bacillales</taxon>
        <taxon>Paenibacillaceae</taxon>
        <taxon>Paenibacillus</taxon>
    </lineage>
</organism>
<feature type="region of interest" description="Disordered" evidence="1">
    <location>
        <begin position="1"/>
        <end position="61"/>
    </location>
</feature>
<dbReference type="Proteomes" id="UP000463051">
    <property type="component" value="Unassembled WGS sequence"/>
</dbReference>
<dbReference type="EMBL" id="WJXB01000007">
    <property type="protein sequence ID" value="MRN55075.1"/>
    <property type="molecule type" value="Genomic_DNA"/>
</dbReference>
<reference evidence="2 3" key="1">
    <citation type="submission" date="2019-11" db="EMBL/GenBank/DDBJ databases">
        <title>Paenibacillus monticola sp. nov., a novel PGPR strain isolated from mountain sample in China.</title>
        <authorList>
            <person name="Zhao Q."/>
            <person name="Li H.-P."/>
            <person name="Zhang J.-L."/>
        </authorList>
    </citation>
    <scope>NUCLEOTIDE SEQUENCE [LARGE SCALE GENOMIC DNA]</scope>
    <source>
        <strain evidence="2 3">LC-T2</strain>
    </source>
</reference>
<evidence type="ECO:0000256" key="1">
    <source>
        <dbReference type="SAM" id="MobiDB-lite"/>
    </source>
</evidence>
<dbReference type="AlphaFoldDB" id="A0A7X2L394"/>
<protein>
    <submittedName>
        <fullName evidence="2">Uncharacterized protein</fullName>
    </submittedName>
</protein>
<proteinExistence type="predicted"/>
<feature type="compositionally biased region" description="Basic and acidic residues" evidence="1">
    <location>
        <begin position="37"/>
        <end position="61"/>
    </location>
</feature>